<feature type="domain" description="EfeO-type cupredoxin-like" evidence="4">
    <location>
        <begin position="60"/>
        <end position="144"/>
    </location>
</feature>
<dbReference type="AlphaFoldDB" id="A0A831TDX2"/>
<dbReference type="PANTHER" id="PTHR38439">
    <property type="entry name" value="AURACYANIN-B"/>
    <property type="match status" value="1"/>
</dbReference>
<organism evidence="5">
    <name type="scientific">Thermorudis peleae</name>
    <dbReference type="NCBI Taxonomy" id="1382356"/>
    <lineage>
        <taxon>Bacteria</taxon>
        <taxon>Pseudomonadati</taxon>
        <taxon>Thermomicrobiota</taxon>
        <taxon>Thermomicrobia</taxon>
        <taxon>Thermomicrobia incertae sedis</taxon>
        <taxon>Thermorudis</taxon>
    </lineage>
</organism>
<evidence type="ECO:0000256" key="3">
    <source>
        <dbReference type="SAM" id="SignalP"/>
    </source>
</evidence>
<dbReference type="InterPro" id="IPR050845">
    <property type="entry name" value="Cu-binding_ET"/>
</dbReference>
<reference evidence="5" key="1">
    <citation type="journal article" date="2020" name="mSystems">
        <title>Genome- and Community-Level Interaction Insights into Carbon Utilization and Element Cycling Functions of Hydrothermarchaeota in Hydrothermal Sediment.</title>
        <authorList>
            <person name="Zhou Z."/>
            <person name="Liu Y."/>
            <person name="Xu W."/>
            <person name="Pan J."/>
            <person name="Luo Z.H."/>
            <person name="Li M."/>
        </authorList>
    </citation>
    <scope>NUCLEOTIDE SEQUENCE [LARGE SCALE GENOMIC DNA]</scope>
    <source>
        <strain evidence="5">SpSt-210</strain>
    </source>
</reference>
<evidence type="ECO:0000259" key="4">
    <source>
        <dbReference type="Pfam" id="PF13473"/>
    </source>
</evidence>
<keyword evidence="2" id="KW-0186">Copper</keyword>
<evidence type="ECO:0000256" key="1">
    <source>
        <dbReference type="ARBA" id="ARBA00022723"/>
    </source>
</evidence>
<comment type="caution">
    <text evidence="5">The sequence shown here is derived from an EMBL/GenBank/DDBJ whole genome shotgun (WGS) entry which is preliminary data.</text>
</comment>
<keyword evidence="1" id="KW-0479">Metal-binding</keyword>
<name>A0A831TDX2_9BACT</name>
<dbReference type="PROSITE" id="PS00196">
    <property type="entry name" value="COPPER_BLUE"/>
    <property type="match status" value="1"/>
</dbReference>
<dbReference type="EMBL" id="DSIY01000052">
    <property type="protein sequence ID" value="HEG90275.1"/>
    <property type="molecule type" value="Genomic_DNA"/>
</dbReference>
<accession>A0A831TDX2</accession>
<dbReference type="InterPro" id="IPR028096">
    <property type="entry name" value="EfeO_Cupredoxin"/>
</dbReference>
<feature type="signal peptide" evidence="3">
    <location>
        <begin position="1"/>
        <end position="42"/>
    </location>
</feature>
<proteinExistence type="predicted"/>
<dbReference type="GO" id="GO:0046872">
    <property type="term" value="F:metal ion binding"/>
    <property type="evidence" value="ECO:0007669"/>
    <property type="project" value="UniProtKB-KW"/>
</dbReference>
<protein>
    <recommendedName>
        <fullName evidence="4">EfeO-type cupredoxin-like domain-containing protein</fullName>
    </recommendedName>
</protein>
<evidence type="ECO:0000313" key="5">
    <source>
        <dbReference type="EMBL" id="HEG90275.1"/>
    </source>
</evidence>
<dbReference type="PANTHER" id="PTHR38439:SF3">
    <property type="entry name" value="COPPER-RESISTANT CUPROPROTEIN COPI"/>
    <property type="match status" value="1"/>
</dbReference>
<dbReference type="Pfam" id="PF13473">
    <property type="entry name" value="Cupredoxin_1"/>
    <property type="match status" value="1"/>
</dbReference>
<dbReference type="SUPFAM" id="SSF49503">
    <property type="entry name" value="Cupredoxins"/>
    <property type="match status" value="1"/>
</dbReference>
<evidence type="ECO:0000256" key="2">
    <source>
        <dbReference type="ARBA" id="ARBA00023008"/>
    </source>
</evidence>
<dbReference type="Gene3D" id="2.60.40.420">
    <property type="entry name" value="Cupredoxins - blue copper proteins"/>
    <property type="match status" value="1"/>
</dbReference>
<dbReference type="InterPro" id="IPR008972">
    <property type="entry name" value="Cupredoxin"/>
</dbReference>
<dbReference type="InterPro" id="IPR028871">
    <property type="entry name" value="BlueCu_1_BS"/>
</dbReference>
<gene>
    <name evidence="5" type="ORF">ENP34_02355</name>
</gene>
<sequence>MAEARGARLSEKSLAAPLTRRALLHRSALLALSLPVVSAALAACGGGGNGGGGGEGGGTTIRMSEYQFSPNTLTASAGQEVKVTLRNEGSLEHDFVIDNVITSDLVAPGKSLEVTFTAPSQPGQYEFYCSVPGHRELGMVGTLTVQ</sequence>
<feature type="chain" id="PRO_5032484712" description="EfeO-type cupredoxin-like domain-containing protein" evidence="3">
    <location>
        <begin position="43"/>
        <end position="146"/>
    </location>
</feature>
<keyword evidence="3" id="KW-0732">Signal</keyword>